<dbReference type="EMBL" id="CAJOBS010000216">
    <property type="protein sequence ID" value="CAF4526052.1"/>
    <property type="molecule type" value="Genomic_DNA"/>
</dbReference>
<evidence type="ECO:0000313" key="10">
    <source>
        <dbReference type="EMBL" id="CAF4260089.1"/>
    </source>
</evidence>
<dbReference type="OrthoDB" id="9970438at2759"/>
<dbReference type="EMBL" id="CAJNXB010000028">
    <property type="protein sequence ID" value="CAF2992337.1"/>
    <property type="molecule type" value="Genomic_DNA"/>
</dbReference>
<evidence type="ECO:0000313" key="7">
    <source>
        <dbReference type="EMBL" id="CAF3437901.1"/>
    </source>
</evidence>
<reference evidence="12" key="1">
    <citation type="submission" date="2021-02" db="EMBL/GenBank/DDBJ databases">
        <authorList>
            <person name="Nowell W R."/>
        </authorList>
    </citation>
    <scope>NUCLEOTIDE SEQUENCE</scope>
</reference>
<evidence type="ECO:0000256" key="1">
    <source>
        <dbReference type="ARBA" id="ARBA00022529"/>
    </source>
</evidence>
<name>A0A820V670_9BILA</name>
<keyword evidence="2" id="KW-0044">Antibiotic</keyword>
<keyword evidence="15" id="KW-1185">Reference proteome</keyword>
<evidence type="ECO:0000256" key="2">
    <source>
        <dbReference type="ARBA" id="ARBA00023022"/>
    </source>
</evidence>
<evidence type="ECO:0000313" key="6">
    <source>
        <dbReference type="EMBL" id="CAF3432414.1"/>
    </source>
</evidence>
<dbReference type="EMBL" id="CAJOBR010000317">
    <property type="protein sequence ID" value="CAF4495251.1"/>
    <property type="molecule type" value="Genomic_DNA"/>
</dbReference>
<evidence type="ECO:0000256" key="3">
    <source>
        <dbReference type="SAM" id="SignalP"/>
    </source>
</evidence>
<accession>A0A820V670</accession>
<feature type="chain" id="PRO_5044132737" evidence="3">
    <location>
        <begin position="22"/>
        <end position="136"/>
    </location>
</feature>
<gene>
    <name evidence="7" type="ORF">FME351_LOCUS12382</name>
    <name evidence="8" type="ORF">GRG538_LOCUS29828</name>
    <name evidence="9" type="ORF">HFQ381_LOCUS6208</name>
    <name evidence="5" type="ORF">KIK155_LOCUS6132</name>
    <name evidence="6" type="ORF">LUA448_LOCUS20463</name>
    <name evidence="12" type="ORF">QYT958_LOCUS4212</name>
    <name evidence="4" type="ORF">TIS948_LOCUS1027</name>
    <name evidence="13" type="ORF">TOA249_LOCUS5375</name>
    <name evidence="11" type="ORF">TSG867_LOCUS10432</name>
    <name evidence="10" type="ORF">UJA718_LOCUS10105</name>
</gene>
<dbReference type="Proteomes" id="UP000663838">
    <property type="component" value="Unassembled WGS sequence"/>
</dbReference>
<evidence type="ECO:0000313" key="14">
    <source>
        <dbReference type="Proteomes" id="UP000663848"/>
    </source>
</evidence>
<proteinExistence type="predicted"/>
<dbReference type="InterPro" id="IPR038539">
    <property type="entry name" value="Anti-LPS_factor/Scygonadin_sf"/>
</dbReference>
<feature type="signal peptide" evidence="3">
    <location>
        <begin position="1"/>
        <end position="21"/>
    </location>
</feature>
<dbReference type="InterPro" id="IPR024509">
    <property type="entry name" value="Anti-LPS_factor/Scygonadin"/>
</dbReference>
<dbReference type="EMBL" id="CAJOBO010000275">
    <property type="protein sequence ID" value="CAF4180749.1"/>
    <property type="molecule type" value="Genomic_DNA"/>
</dbReference>
<evidence type="ECO:0000313" key="4">
    <source>
        <dbReference type="EMBL" id="CAF2992337.1"/>
    </source>
</evidence>
<dbReference type="GO" id="GO:0042742">
    <property type="term" value="P:defense response to bacterium"/>
    <property type="evidence" value="ECO:0007669"/>
    <property type="project" value="UniProtKB-KW"/>
</dbReference>
<dbReference type="EMBL" id="CAJNYU010001442">
    <property type="protein sequence ID" value="CAF3437901.1"/>
    <property type="molecule type" value="Genomic_DNA"/>
</dbReference>
<organism evidence="12 14">
    <name type="scientific">Rotaria socialis</name>
    <dbReference type="NCBI Taxonomy" id="392032"/>
    <lineage>
        <taxon>Eukaryota</taxon>
        <taxon>Metazoa</taxon>
        <taxon>Spiralia</taxon>
        <taxon>Gnathifera</taxon>
        <taxon>Rotifera</taxon>
        <taxon>Eurotatoria</taxon>
        <taxon>Bdelloidea</taxon>
        <taxon>Philodinida</taxon>
        <taxon>Philodinidae</taxon>
        <taxon>Rotaria</taxon>
    </lineage>
</organism>
<dbReference type="Proteomes" id="UP000663851">
    <property type="component" value="Unassembled WGS sequence"/>
</dbReference>
<dbReference type="Proteomes" id="UP000663873">
    <property type="component" value="Unassembled WGS sequence"/>
</dbReference>
<sequence length="136" mass="14436">MNKSIIFALLVALLGIDIATSQTKFTFPVEACIGGLANGSYVGCAAALASSILKIHQWGEDTPINVCGNQCTSNLKGRFSSWKWKWDAKFQCSTKGQGIVGTSTALSRNGSVQGAIQDWITKASKSGAINVNDFKC</sequence>
<dbReference type="Pfam" id="PF11630">
    <property type="entry name" value="Anti-LPS-SCYG"/>
    <property type="match status" value="1"/>
</dbReference>
<comment type="caution">
    <text evidence="12">The sequence shown here is derived from an EMBL/GenBank/DDBJ whole genome shotgun (WGS) entry which is preliminary data.</text>
</comment>
<protein>
    <submittedName>
        <fullName evidence="12">Uncharacterized protein</fullName>
    </submittedName>
</protein>
<keyword evidence="3" id="KW-0732">Signal</keyword>
<evidence type="ECO:0000313" key="13">
    <source>
        <dbReference type="EMBL" id="CAF4526052.1"/>
    </source>
</evidence>
<dbReference type="EMBL" id="CAJNYD010002585">
    <property type="protein sequence ID" value="CAF3432414.1"/>
    <property type="molecule type" value="Genomic_DNA"/>
</dbReference>
<dbReference type="Proteomes" id="UP000663833">
    <property type="component" value="Unassembled WGS sequence"/>
</dbReference>
<dbReference type="EMBL" id="CAJOBP010001165">
    <property type="protein sequence ID" value="CAF4260089.1"/>
    <property type="molecule type" value="Genomic_DNA"/>
</dbReference>
<dbReference type="Proteomes" id="UP000663869">
    <property type="component" value="Unassembled WGS sequence"/>
</dbReference>
<dbReference type="EMBL" id="CAJNYV010000756">
    <property type="protein sequence ID" value="CAF3379233.1"/>
    <property type="molecule type" value="Genomic_DNA"/>
</dbReference>
<dbReference type="Proteomes" id="UP000663825">
    <property type="component" value="Unassembled WGS sequence"/>
</dbReference>
<evidence type="ECO:0000313" key="11">
    <source>
        <dbReference type="EMBL" id="CAF4364243.1"/>
    </source>
</evidence>
<dbReference type="EMBL" id="CAJNYT010005247">
    <property type="protein sequence ID" value="CAF3723976.1"/>
    <property type="molecule type" value="Genomic_DNA"/>
</dbReference>
<evidence type="ECO:0000313" key="9">
    <source>
        <dbReference type="EMBL" id="CAF4180749.1"/>
    </source>
</evidence>
<dbReference type="Gene3D" id="3.30.160.320">
    <property type="match status" value="1"/>
</dbReference>
<evidence type="ECO:0000313" key="8">
    <source>
        <dbReference type="EMBL" id="CAF3723976.1"/>
    </source>
</evidence>
<dbReference type="Proteomes" id="UP000663872">
    <property type="component" value="Unassembled WGS sequence"/>
</dbReference>
<dbReference type="Proteomes" id="UP000663862">
    <property type="component" value="Unassembled WGS sequence"/>
</dbReference>
<evidence type="ECO:0000313" key="15">
    <source>
        <dbReference type="Proteomes" id="UP000663873"/>
    </source>
</evidence>
<keyword evidence="1" id="KW-0929">Antimicrobial</keyword>
<dbReference type="AlphaFoldDB" id="A0A820V670"/>
<evidence type="ECO:0000313" key="5">
    <source>
        <dbReference type="EMBL" id="CAF3379233.1"/>
    </source>
</evidence>
<evidence type="ECO:0000313" key="12">
    <source>
        <dbReference type="EMBL" id="CAF4495251.1"/>
    </source>
</evidence>
<dbReference type="Proteomes" id="UP000663848">
    <property type="component" value="Unassembled WGS sequence"/>
</dbReference>
<dbReference type="Proteomes" id="UP000663865">
    <property type="component" value="Unassembled WGS sequence"/>
</dbReference>
<dbReference type="EMBL" id="CAJOBQ010000478">
    <property type="protein sequence ID" value="CAF4364243.1"/>
    <property type="molecule type" value="Genomic_DNA"/>
</dbReference>